<name>A0A1L9WSG4_ASPA1</name>
<dbReference type="SUPFAM" id="SSF56281">
    <property type="entry name" value="Metallo-hydrolase/oxidoreductase"/>
    <property type="match status" value="1"/>
</dbReference>
<evidence type="ECO:0000256" key="3">
    <source>
        <dbReference type="ARBA" id="ARBA00022801"/>
    </source>
</evidence>
<dbReference type="AlphaFoldDB" id="A0A1L9WSG4"/>
<keyword evidence="3" id="KW-0378">Hydrolase</keyword>
<sequence>MPQIDLNIPASGNTVEVSIIDSTARIHGPPGIFLTPEVGGFTDLNAGAYAFLVENKSQNKRVLFDLGIRKDWENLAKPLYDRLKAMFSITIEKDVAEILSDHGIALETIDAIIWSHTHFDHVGDASTFPSTASLVVGPGVSAASLPAYPSNPASELLESDVAGRALVEIPAEQFTLQIGGFRAHDYFGDGSFYLLDVPGHAVGHVCGLARTTSSNGNGNDSEAISSDTFILMGADTIHHAGQLRPSEHVPLPDQITPSPYTGVSVPCPREIFAAIHPSPEKYQTSAFYHVHIFPNGRSVAVDPEEAERSVGSLAEFDGATHVFVVCAHDTSLEGVVETFPATANGWMAAGWKETARWRFLQDWKVERE</sequence>
<feature type="domain" description="Metallo-beta-lactamase" evidence="5">
    <location>
        <begin position="47"/>
        <end position="275"/>
    </location>
</feature>
<comment type="similarity">
    <text evidence="1">Belongs to the metallo-beta-lactamase superfamily.</text>
</comment>
<evidence type="ECO:0000256" key="1">
    <source>
        <dbReference type="ARBA" id="ARBA00007749"/>
    </source>
</evidence>
<evidence type="ECO:0000313" key="7">
    <source>
        <dbReference type="Proteomes" id="UP000184546"/>
    </source>
</evidence>
<dbReference type="RefSeq" id="XP_020055398.1">
    <property type="nucleotide sequence ID" value="XM_020205308.1"/>
</dbReference>
<dbReference type="Pfam" id="PF00753">
    <property type="entry name" value="Lactamase_B"/>
    <property type="match status" value="1"/>
</dbReference>
<keyword evidence="2" id="KW-0479">Metal-binding</keyword>
<evidence type="ECO:0000256" key="4">
    <source>
        <dbReference type="ARBA" id="ARBA00022833"/>
    </source>
</evidence>
<keyword evidence="4" id="KW-0862">Zinc</keyword>
<dbReference type="InterPro" id="IPR036866">
    <property type="entry name" value="RibonucZ/Hydroxyglut_hydro"/>
</dbReference>
<gene>
    <name evidence="6" type="ORF">ASPACDRAFT_79012</name>
</gene>
<dbReference type="InterPro" id="IPR051013">
    <property type="entry name" value="MBL_superfamily_lactonases"/>
</dbReference>
<dbReference type="EMBL" id="KV878978">
    <property type="protein sequence ID" value="OJJ99058.1"/>
    <property type="molecule type" value="Genomic_DNA"/>
</dbReference>
<dbReference type="Proteomes" id="UP000184546">
    <property type="component" value="Unassembled WGS sequence"/>
</dbReference>
<dbReference type="OrthoDB" id="10250730at2759"/>
<dbReference type="GO" id="GO:0046872">
    <property type="term" value="F:metal ion binding"/>
    <property type="evidence" value="ECO:0007669"/>
    <property type="project" value="UniProtKB-KW"/>
</dbReference>
<evidence type="ECO:0000313" key="6">
    <source>
        <dbReference type="EMBL" id="OJJ99058.1"/>
    </source>
</evidence>
<dbReference type="STRING" id="690307.A0A1L9WSG4"/>
<dbReference type="GO" id="GO:0016787">
    <property type="term" value="F:hydrolase activity"/>
    <property type="evidence" value="ECO:0007669"/>
    <property type="project" value="UniProtKB-KW"/>
</dbReference>
<organism evidence="6 7">
    <name type="scientific">Aspergillus aculeatus (strain ATCC 16872 / CBS 172.66 / WB 5094)</name>
    <dbReference type="NCBI Taxonomy" id="690307"/>
    <lineage>
        <taxon>Eukaryota</taxon>
        <taxon>Fungi</taxon>
        <taxon>Dikarya</taxon>
        <taxon>Ascomycota</taxon>
        <taxon>Pezizomycotina</taxon>
        <taxon>Eurotiomycetes</taxon>
        <taxon>Eurotiomycetidae</taxon>
        <taxon>Eurotiales</taxon>
        <taxon>Aspergillaceae</taxon>
        <taxon>Aspergillus</taxon>
        <taxon>Aspergillus subgen. Circumdati</taxon>
    </lineage>
</organism>
<keyword evidence="7" id="KW-1185">Reference proteome</keyword>
<evidence type="ECO:0000259" key="5">
    <source>
        <dbReference type="SMART" id="SM00849"/>
    </source>
</evidence>
<dbReference type="GeneID" id="30979122"/>
<accession>A0A1L9WSG4</accession>
<dbReference type="Gene3D" id="3.60.15.10">
    <property type="entry name" value="Ribonuclease Z/Hydroxyacylglutathione hydrolase-like"/>
    <property type="match status" value="1"/>
</dbReference>
<dbReference type="OMA" id="FYYVTES"/>
<dbReference type="CDD" id="cd07730">
    <property type="entry name" value="metallo-hydrolase-like_MBL-fold"/>
    <property type="match status" value="1"/>
</dbReference>
<reference evidence="7" key="1">
    <citation type="journal article" date="2017" name="Genome Biol.">
        <title>Comparative genomics reveals high biological diversity and specific adaptations in the industrially and medically important fungal genus Aspergillus.</title>
        <authorList>
            <person name="de Vries R.P."/>
            <person name="Riley R."/>
            <person name="Wiebenga A."/>
            <person name="Aguilar-Osorio G."/>
            <person name="Amillis S."/>
            <person name="Uchima C.A."/>
            <person name="Anderluh G."/>
            <person name="Asadollahi M."/>
            <person name="Askin M."/>
            <person name="Barry K."/>
            <person name="Battaglia E."/>
            <person name="Bayram O."/>
            <person name="Benocci T."/>
            <person name="Braus-Stromeyer S.A."/>
            <person name="Caldana C."/>
            <person name="Canovas D."/>
            <person name="Cerqueira G.C."/>
            <person name="Chen F."/>
            <person name="Chen W."/>
            <person name="Choi C."/>
            <person name="Clum A."/>
            <person name="Dos Santos R.A."/>
            <person name="Damasio A.R."/>
            <person name="Diallinas G."/>
            <person name="Emri T."/>
            <person name="Fekete E."/>
            <person name="Flipphi M."/>
            <person name="Freyberg S."/>
            <person name="Gallo A."/>
            <person name="Gournas C."/>
            <person name="Habgood R."/>
            <person name="Hainaut M."/>
            <person name="Harispe M.L."/>
            <person name="Henrissat B."/>
            <person name="Hilden K.S."/>
            <person name="Hope R."/>
            <person name="Hossain A."/>
            <person name="Karabika E."/>
            <person name="Karaffa L."/>
            <person name="Karanyi Z."/>
            <person name="Krasevec N."/>
            <person name="Kuo A."/>
            <person name="Kusch H."/>
            <person name="LaButti K."/>
            <person name="Lagendijk E.L."/>
            <person name="Lapidus A."/>
            <person name="Levasseur A."/>
            <person name="Lindquist E."/>
            <person name="Lipzen A."/>
            <person name="Logrieco A.F."/>
            <person name="MacCabe A."/>
            <person name="Maekelae M.R."/>
            <person name="Malavazi I."/>
            <person name="Melin P."/>
            <person name="Meyer V."/>
            <person name="Mielnichuk N."/>
            <person name="Miskei M."/>
            <person name="Molnar A.P."/>
            <person name="Mule G."/>
            <person name="Ngan C.Y."/>
            <person name="Orejas M."/>
            <person name="Orosz E."/>
            <person name="Ouedraogo J.P."/>
            <person name="Overkamp K.M."/>
            <person name="Park H.-S."/>
            <person name="Perrone G."/>
            <person name="Piumi F."/>
            <person name="Punt P.J."/>
            <person name="Ram A.F."/>
            <person name="Ramon A."/>
            <person name="Rauscher S."/>
            <person name="Record E."/>
            <person name="Riano-Pachon D.M."/>
            <person name="Robert V."/>
            <person name="Roehrig J."/>
            <person name="Ruller R."/>
            <person name="Salamov A."/>
            <person name="Salih N.S."/>
            <person name="Samson R.A."/>
            <person name="Sandor E."/>
            <person name="Sanguinetti M."/>
            <person name="Schuetze T."/>
            <person name="Sepcic K."/>
            <person name="Shelest E."/>
            <person name="Sherlock G."/>
            <person name="Sophianopoulou V."/>
            <person name="Squina F.M."/>
            <person name="Sun H."/>
            <person name="Susca A."/>
            <person name="Todd R.B."/>
            <person name="Tsang A."/>
            <person name="Unkles S.E."/>
            <person name="van de Wiele N."/>
            <person name="van Rossen-Uffink D."/>
            <person name="Oliveira J.V."/>
            <person name="Vesth T.C."/>
            <person name="Visser J."/>
            <person name="Yu J.-H."/>
            <person name="Zhou M."/>
            <person name="Andersen M.R."/>
            <person name="Archer D.B."/>
            <person name="Baker S.E."/>
            <person name="Benoit I."/>
            <person name="Brakhage A.A."/>
            <person name="Braus G.H."/>
            <person name="Fischer R."/>
            <person name="Frisvad J.C."/>
            <person name="Goldman G.H."/>
            <person name="Houbraken J."/>
            <person name="Oakley B."/>
            <person name="Pocsi I."/>
            <person name="Scazzocchio C."/>
            <person name="Seiboth B."/>
            <person name="vanKuyk P.A."/>
            <person name="Wortman J."/>
            <person name="Dyer P.S."/>
            <person name="Grigoriev I.V."/>
        </authorList>
    </citation>
    <scope>NUCLEOTIDE SEQUENCE [LARGE SCALE GENOMIC DNA]</scope>
    <source>
        <strain evidence="7">ATCC 16872 / CBS 172.66 / WB 5094</strain>
    </source>
</reference>
<protein>
    <recommendedName>
        <fullName evidence="5">Metallo-beta-lactamase domain-containing protein</fullName>
    </recommendedName>
</protein>
<evidence type="ECO:0000256" key="2">
    <source>
        <dbReference type="ARBA" id="ARBA00022723"/>
    </source>
</evidence>
<dbReference type="VEuPathDB" id="FungiDB:ASPACDRAFT_79012"/>
<proteinExistence type="inferred from homology"/>
<dbReference type="InterPro" id="IPR001279">
    <property type="entry name" value="Metallo-B-lactamas"/>
</dbReference>
<dbReference type="SMART" id="SM00849">
    <property type="entry name" value="Lactamase_B"/>
    <property type="match status" value="1"/>
</dbReference>
<dbReference type="PANTHER" id="PTHR42978:SF5">
    <property type="entry name" value="METALLO-BETA-LACTAMASE DOMAIN-CONTAINING PROTEIN"/>
    <property type="match status" value="1"/>
</dbReference>
<dbReference type="PANTHER" id="PTHR42978">
    <property type="entry name" value="QUORUM-QUENCHING LACTONASE YTNP-RELATED-RELATED"/>
    <property type="match status" value="1"/>
</dbReference>